<evidence type="ECO:0000313" key="15">
    <source>
        <dbReference type="EMBL" id="RZF43966.1"/>
    </source>
</evidence>
<comment type="caution">
    <text evidence="15">The sequence shown here is derived from an EMBL/GenBank/DDBJ whole genome shotgun (WGS) entry which is preliminary data.</text>
</comment>
<dbReference type="AlphaFoldDB" id="A0A482XDU6"/>
<evidence type="ECO:0000256" key="9">
    <source>
        <dbReference type="ARBA" id="ARBA00022989"/>
    </source>
</evidence>
<comment type="subcellular location">
    <subcellularLocation>
        <location evidence="1">Cell membrane</location>
        <topology evidence="1">Single-pass type I membrane protein</topology>
    </subcellularLocation>
</comment>
<dbReference type="PRINTS" id="PR00205">
    <property type="entry name" value="CADHERIN"/>
</dbReference>
<keyword evidence="6" id="KW-0677">Repeat</keyword>
<dbReference type="OrthoDB" id="6582894at2759"/>
<proteinExistence type="predicted"/>
<accession>A0A482XDU6</accession>
<reference evidence="15 16" key="1">
    <citation type="journal article" date="2017" name="Gigascience">
        <title>Genome sequence of the small brown planthopper, Laodelphax striatellus.</title>
        <authorList>
            <person name="Zhu J."/>
            <person name="Jiang F."/>
            <person name="Wang X."/>
            <person name="Yang P."/>
            <person name="Bao Y."/>
            <person name="Zhao W."/>
            <person name="Wang W."/>
            <person name="Lu H."/>
            <person name="Wang Q."/>
            <person name="Cui N."/>
            <person name="Li J."/>
            <person name="Chen X."/>
            <person name="Luo L."/>
            <person name="Yu J."/>
            <person name="Kang L."/>
            <person name="Cui F."/>
        </authorList>
    </citation>
    <scope>NUCLEOTIDE SEQUENCE [LARGE SCALE GENOMIC DNA]</scope>
    <source>
        <strain evidence="15">Lst14</strain>
    </source>
</reference>
<keyword evidence="16" id="KW-1185">Reference proteome</keyword>
<evidence type="ECO:0000313" key="16">
    <source>
        <dbReference type="Proteomes" id="UP000291343"/>
    </source>
</evidence>
<dbReference type="InParanoid" id="A0A482XDU6"/>
<dbReference type="Pfam" id="PF00028">
    <property type="entry name" value="Cadherin"/>
    <property type="match status" value="2"/>
</dbReference>
<protein>
    <recommendedName>
        <fullName evidence="14">Cadherin domain-containing protein</fullName>
    </recommendedName>
</protein>
<evidence type="ECO:0000256" key="1">
    <source>
        <dbReference type="ARBA" id="ARBA00004251"/>
    </source>
</evidence>
<dbReference type="CDD" id="cd11304">
    <property type="entry name" value="Cadherin_repeat"/>
    <property type="match status" value="2"/>
</dbReference>
<dbReference type="GO" id="GO:0007156">
    <property type="term" value="P:homophilic cell adhesion via plasma membrane adhesion molecules"/>
    <property type="evidence" value="ECO:0007669"/>
    <property type="project" value="InterPro"/>
</dbReference>
<evidence type="ECO:0000256" key="2">
    <source>
        <dbReference type="ARBA" id="ARBA00022475"/>
    </source>
</evidence>
<organism evidence="15 16">
    <name type="scientific">Laodelphax striatellus</name>
    <name type="common">Small brown planthopper</name>
    <name type="synonym">Delphax striatella</name>
    <dbReference type="NCBI Taxonomy" id="195883"/>
    <lineage>
        <taxon>Eukaryota</taxon>
        <taxon>Metazoa</taxon>
        <taxon>Ecdysozoa</taxon>
        <taxon>Arthropoda</taxon>
        <taxon>Hexapoda</taxon>
        <taxon>Insecta</taxon>
        <taxon>Pterygota</taxon>
        <taxon>Neoptera</taxon>
        <taxon>Paraneoptera</taxon>
        <taxon>Hemiptera</taxon>
        <taxon>Auchenorrhyncha</taxon>
        <taxon>Fulgoroidea</taxon>
        <taxon>Delphacidae</taxon>
        <taxon>Criomorphinae</taxon>
        <taxon>Laodelphax</taxon>
    </lineage>
</organism>
<dbReference type="InterPro" id="IPR002126">
    <property type="entry name" value="Cadherin-like_dom"/>
</dbReference>
<evidence type="ECO:0000256" key="5">
    <source>
        <dbReference type="ARBA" id="ARBA00022729"/>
    </source>
</evidence>
<dbReference type="PANTHER" id="PTHR24026:SF136">
    <property type="entry name" value="PROTOCADHERIN-23"/>
    <property type="match status" value="1"/>
</dbReference>
<sequence length="290" mass="32772">MTTKLQRRHFAEPRHQPDIAPGFNGTAVVVRTTQNPYPLPNNLPSPLNLKIHHHAITPTSILPEVRKAVKFSHMGTTGHTDNQRVIIHVKDVNDEPPYFINRPLPMQAVVQLNAPPNTPVFTLQARAPDTDHNIHYFIVRDRTGGRFEVDERSGVVRTRGTDPFQLDMEYVLYVKAEDQNGRVDERRYQSTPEERLSIVGGKRAPQFYMPTYEAEIPENQKKDSDIISVKAKSFADREIRYTLKAQGQGAGTFNIGPTSGIVKLAKELDFEDLRQPHVYSLIVTATEDSG</sequence>
<feature type="domain" description="Cadherin" evidence="14">
    <location>
        <begin position="208"/>
        <end position="287"/>
    </location>
</feature>
<keyword evidence="11" id="KW-1015">Disulfide bond</keyword>
<evidence type="ECO:0000259" key="14">
    <source>
        <dbReference type="PROSITE" id="PS50268"/>
    </source>
</evidence>
<dbReference type="SMR" id="A0A482XDU6"/>
<dbReference type="Proteomes" id="UP000291343">
    <property type="component" value="Unassembled WGS sequence"/>
</dbReference>
<evidence type="ECO:0000256" key="13">
    <source>
        <dbReference type="PROSITE-ProRule" id="PRU00043"/>
    </source>
</evidence>
<dbReference type="EMBL" id="QKKF02011893">
    <property type="protein sequence ID" value="RZF43966.1"/>
    <property type="molecule type" value="Genomic_DNA"/>
</dbReference>
<keyword evidence="8" id="KW-0130">Cell adhesion</keyword>
<dbReference type="GO" id="GO:0044331">
    <property type="term" value="P:cell-cell adhesion mediated by cadherin"/>
    <property type="evidence" value="ECO:0007669"/>
    <property type="project" value="UniProtKB-ARBA"/>
</dbReference>
<dbReference type="STRING" id="195883.A0A482XDU6"/>
<dbReference type="PROSITE" id="PS50268">
    <property type="entry name" value="CADHERIN_2"/>
    <property type="match status" value="2"/>
</dbReference>
<dbReference type="Gene3D" id="2.60.40.60">
    <property type="entry name" value="Cadherins"/>
    <property type="match status" value="2"/>
</dbReference>
<name>A0A482XDU6_LAOST</name>
<dbReference type="InterPro" id="IPR015919">
    <property type="entry name" value="Cadherin-like_sf"/>
</dbReference>
<keyword evidence="9" id="KW-1133">Transmembrane helix</keyword>
<evidence type="ECO:0000256" key="4">
    <source>
        <dbReference type="ARBA" id="ARBA00022692"/>
    </source>
</evidence>
<dbReference type="GO" id="GO:0000902">
    <property type="term" value="P:cell morphogenesis"/>
    <property type="evidence" value="ECO:0007669"/>
    <property type="project" value="UniProtKB-ARBA"/>
</dbReference>
<dbReference type="GO" id="GO:0005886">
    <property type="term" value="C:plasma membrane"/>
    <property type="evidence" value="ECO:0007669"/>
    <property type="project" value="UniProtKB-SubCell"/>
</dbReference>
<dbReference type="GO" id="GO:0060429">
    <property type="term" value="P:epithelium development"/>
    <property type="evidence" value="ECO:0007669"/>
    <property type="project" value="UniProtKB-ARBA"/>
</dbReference>
<dbReference type="SUPFAM" id="SSF49313">
    <property type="entry name" value="Cadherin-like"/>
    <property type="match status" value="2"/>
</dbReference>
<dbReference type="GO" id="GO:0005509">
    <property type="term" value="F:calcium ion binding"/>
    <property type="evidence" value="ECO:0007669"/>
    <property type="project" value="UniProtKB-UniRule"/>
</dbReference>
<keyword evidence="4" id="KW-0812">Transmembrane</keyword>
<evidence type="ECO:0000256" key="6">
    <source>
        <dbReference type="ARBA" id="ARBA00022737"/>
    </source>
</evidence>
<dbReference type="GO" id="GO:0005911">
    <property type="term" value="C:cell-cell junction"/>
    <property type="evidence" value="ECO:0007669"/>
    <property type="project" value="UniProtKB-ARBA"/>
</dbReference>
<evidence type="ECO:0000256" key="12">
    <source>
        <dbReference type="ARBA" id="ARBA00023180"/>
    </source>
</evidence>
<keyword evidence="3" id="KW-0245">EGF-like domain</keyword>
<dbReference type="GO" id="GO:0007163">
    <property type="term" value="P:establishment or maintenance of cell polarity"/>
    <property type="evidence" value="ECO:0007669"/>
    <property type="project" value="UniProtKB-ARBA"/>
</dbReference>
<keyword evidence="5" id="KW-0732">Signal</keyword>
<dbReference type="GO" id="GO:0048468">
    <property type="term" value="P:cell development"/>
    <property type="evidence" value="ECO:0007669"/>
    <property type="project" value="UniProtKB-ARBA"/>
</dbReference>
<evidence type="ECO:0000256" key="7">
    <source>
        <dbReference type="ARBA" id="ARBA00022837"/>
    </source>
</evidence>
<keyword evidence="2" id="KW-1003">Cell membrane</keyword>
<keyword evidence="10" id="KW-0472">Membrane</keyword>
<dbReference type="GO" id="GO:0030425">
    <property type="term" value="C:dendrite"/>
    <property type="evidence" value="ECO:0007669"/>
    <property type="project" value="UniProtKB-ARBA"/>
</dbReference>
<dbReference type="PANTHER" id="PTHR24026">
    <property type="entry name" value="FAT ATYPICAL CADHERIN-RELATED"/>
    <property type="match status" value="1"/>
</dbReference>
<feature type="domain" description="Cadherin" evidence="14">
    <location>
        <begin position="102"/>
        <end position="207"/>
    </location>
</feature>
<evidence type="ECO:0000256" key="11">
    <source>
        <dbReference type="ARBA" id="ARBA00023157"/>
    </source>
</evidence>
<dbReference type="FunFam" id="2.60.40.60:FF:000184">
    <property type="entry name" value="neural-cadherin isoform X12"/>
    <property type="match status" value="1"/>
</dbReference>
<keyword evidence="7 13" id="KW-0106">Calcium</keyword>
<evidence type="ECO:0000256" key="10">
    <source>
        <dbReference type="ARBA" id="ARBA00023136"/>
    </source>
</evidence>
<keyword evidence="12" id="KW-0325">Glycoprotein</keyword>
<gene>
    <name evidence="15" type="ORF">LSTR_LSTR013672</name>
</gene>
<evidence type="ECO:0000256" key="8">
    <source>
        <dbReference type="ARBA" id="ARBA00022889"/>
    </source>
</evidence>
<evidence type="ECO:0000256" key="3">
    <source>
        <dbReference type="ARBA" id="ARBA00022536"/>
    </source>
</evidence>
<dbReference type="FunFam" id="2.60.40.60:FF:000192">
    <property type="entry name" value="neural-cadherin isoform X8"/>
    <property type="match status" value="1"/>
</dbReference>